<dbReference type="EMBL" id="VSRR010103854">
    <property type="protein sequence ID" value="MPC95882.1"/>
    <property type="molecule type" value="Genomic_DNA"/>
</dbReference>
<proteinExistence type="predicted"/>
<dbReference type="AlphaFoldDB" id="A0A5B7JIB3"/>
<reference evidence="1 2" key="1">
    <citation type="submission" date="2019-05" db="EMBL/GenBank/DDBJ databases">
        <title>Another draft genome of Portunus trituberculatus and its Hox gene families provides insights of decapod evolution.</title>
        <authorList>
            <person name="Jeong J.-H."/>
            <person name="Song I."/>
            <person name="Kim S."/>
            <person name="Choi T."/>
            <person name="Kim D."/>
            <person name="Ryu S."/>
            <person name="Kim W."/>
        </authorList>
    </citation>
    <scope>NUCLEOTIDE SEQUENCE [LARGE SCALE GENOMIC DNA]</scope>
    <source>
        <tissue evidence="1">Muscle</tissue>
    </source>
</reference>
<evidence type="ECO:0000313" key="1">
    <source>
        <dbReference type="EMBL" id="MPC95882.1"/>
    </source>
</evidence>
<keyword evidence="2" id="KW-1185">Reference proteome</keyword>
<gene>
    <name evidence="1" type="ORF">E2C01_091111</name>
</gene>
<accession>A0A5B7JIB3</accession>
<comment type="caution">
    <text evidence="1">The sequence shown here is derived from an EMBL/GenBank/DDBJ whole genome shotgun (WGS) entry which is preliminary data.</text>
</comment>
<dbReference type="Proteomes" id="UP000324222">
    <property type="component" value="Unassembled WGS sequence"/>
</dbReference>
<sequence length="89" mass="9963">MRVQQLFILITSPLPFHITTQTNLNPNISQTPQAILTIFTLKKTRRPGIRGNPARLSFIAMPDSTLAGFGGAPFSPGWRVRCQMRESPR</sequence>
<protein>
    <submittedName>
        <fullName evidence="1">Uncharacterized protein</fullName>
    </submittedName>
</protein>
<evidence type="ECO:0000313" key="2">
    <source>
        <dbReference type="Proteomes" id="UP000324222"/>
    </source>
</evidence>
<organism evidence="1 2">
    <name type="scientific">Portunus trituberculatus</name>
    <name type="common">Swimming crab</name>
    <name type="synonym">Neptunus trituberculatus</name>
    <dbReference type="NCBI Taxonomy" id="210409"/>
    <lineage>
        <taxon>Eukaryota</taxon>
        <taxon>Metazoa</taxon>
        <taxon>Ecdysozoa</taxon>
        <taxon>Arthropoda</taxon>
        <taxon>Crustacea</taxon>
        <taxon>Multicrustacea</taxon>
        <taxon>Malacostraca</taxon>
        <taxon>Eumalacostraca</taxon>
        <taxon>Eucarida</taxon>
        <taxon>Decapoda</taxon>
        <taxon>Pleocyemata</taxon>
        <taxon>Brachyura</taxon>
        <taxon>Eubrachyura</taxon>
        <taxon>Portunoidea</taxon>
        <taxon>Portunidae</taxon>
        <taxon>Portuninae</taxon>
        <taxon>Portunus</taxon>
    </lineage>
</organism>
<name>A0A5B7JIB3_PORTR</name>